<dbReference type="SUPFAM" id="SSF52507">
    <property type="entry name" value="Homo-oligomeric flavin-containing Cys decarboxylases, HFCD"/>
    <property type="match status" value="1"/>
</dbReference>
<evidence type="ECO:0000256" key="4">
    <source>
        <dbReference type="RuleBase" id="RU364078"/>
    </source>
</evidence>
<feature type="binding site" evidence="3">
    <location>
        <position position="329"/>
    </location>
    <ligand>
        <name>CTP</name>
        <dbReference type="ChEBI" id="CHEBI:37563"/>
    </ligand>
</feature>
<feature type="binding site" evidence="3">
    <location>
        <position position="284"/>
    </location>
    <ligand>
        <name>CTP</name>
        <dbReference type="ChEBI" id="CHEBI:37563"/>
    </ligand>
</feature>
<reference evidence="7 8" key="1">
    <citation type="submission" date="2014-07" db="EMBL/GenBank/DDBJ databases">
        <authorList>
            <person name="Urmite Genomes Urmite Genomes"/>
        </authorList>
    </citation>
    <scope>NUCLEOTIDE SEQUENCE [LARGE SCALE GENOMIC DNA]</scope>
    <source>
        <strain evidence="7 8">13MG44_air</strain>
    </source>
</reference>
<feature type="binding site" evidence="3">
    <location>
        <position position="294"/>
    </location>
    <ligand>
        <name>CTP</name>
        <dbReference type="ChEBI" id="CHEBI:37563"/>
    </ligand>
</feature>
<feature type="region of interest" description="Phosphopantothenoylcysteine decarboxylase" evidence="3">
    <location>
        <begin position="1"/>
        <end position="196"/>
    </location>
</feature>
<feature type="region of interest" description="Phosphopantothenate--cysteine ligase" evidence="3">
    <location>
        <begin position="197"/>
        <end position="405"/>
    </location>
</feature>
<dbReference type="GO" id="GO:0015937">
    <property type="term" value="P:coenzyme A biosynthetic process"/>
    <property type="evidence" value="ECO:0007669"/>
    <property type="project" value="UniProtKB-UniRule"/>
</dbReference>
<name>A0A078LZL5_9STAP</name>
<evidence type="ECO:0000313" key="8">
    <source>
        <dbReference type="Proteomes" id="UP000044136"/>
    </source>
</evidence>
<dbReference type="EMBL" id="CCSE01000001">
    <property type="protein sequence ID" value="CDZ99459.1"/>
    <property type="molecule type" value="Genomic_DNA"/>
</dbReference>
<dbReference type="NCBIfam" id="TIGR00521">
    <property type="entry name" value="coaBC_dfp"/>
    <property type="match status" value="1"/>
</dbReference>
<proteinExistence type="inferred from homology"/>
<keyword evidence="3 4" id="KW-0288">FMN</keyword>
<keyword evidence="3 4" id="KW-0285">Flavoprotein</keyword>
<comment type="cofactor">
    <cofactor evidence="3">
        <name>FMN</name>
        <dbReference type="ChEBI" id="CHEBI:58210"/>
    </cofactor>
    <text evidence="3">Binds 1 FMN per subunit.</text>
</comment>
<evidence type="ECO:0000313" key="7">
    <source>
        <dbReference type="EMBL" id="CDZ99459.1"/>
    </source>
</evidence>
<dbReference type="AlphaFoldDB" id="A0A078LZL5"/>
<dbReference type="UniPathway" id="UPA00241">
    <property type="reaction ID" value="UER00353"/>
</dbReference>
<dbReference type="InterPro" id="IPR036551">
    <property type="entry name" value="Flavin_trans-like"/>
</dbReference>
<dbReference type="Pfam" id="PF02441">
    <property type="entry name" value="Flavoprotein"/>
    <property type="match status" value="1"/>
</dbReference>
<feature type="binding site" evidence="3">
    <location>
        <position position="343"/>
    </location>
    <ligand>
        <name>CTP</name>
        <dbReference type="ChEBI" id="CHEBI:37563"/>
    </ligand>
</feature>
<comment type="pathway">
    <text evidence="3 4">Cofactor biosynthesis; coenzyme A biosynthesis; CoA from (R)-pantothenate: step 2/5.</text>
</comment>
<evidence type="ECO:0000259" key="6">
    <source>
        <dbReference type="Pfam" id="PF04127"/>
    </source>
</evidence>
<comment type="function">
    <text evidence="4">Catalyzes two steps in the biosynthesis of coenzyme A. In the first step cysteine is conjugated to 4'-phosphopantothenate to form 4-phosphopantothenoylcysteine, in the latter compound is decarboxylated to form 4'-phosphopantotheine.</text>
</comment>
<evidence type="ECO:0000259" key="5">
    <source>
        <dbReference type="Pfam" id="PF02441"/>
    </source>
</evidence>
<gene>
    <name evidence="3 7" type="primary">coaBC</name>
    <name evidence="7" type="ORF">BN1048_00480</name>
</gene>
<comment type="catalytic activity">
    <reaction evidence="3 4">
        <text>N-[(R)-4-phosphopantothenoyl]-L-cysteine + H(+) = (R)-4'-phosphopantetheine + CO2</text>
        <dbReference type="Rhea" id="RHEA:16793"/>
        <dbReference type="ChEBI" id="CHEBI:15378"/>
        <dbReference type="ChEBI" id="CHEBI:16526"/>
        <dbReference type="ChEBI" id="CHEBI:59458"/>
        <dbReference type="ChEBI" id="CHEBI:61723"/>
        <dbReference type="EC" id="4.1.1.36"/>
    </reaction>
</comment>
<feature type="binding site" evidence="3">
    <location>
        <position position="347"/>
    </location>
    <ligand>
        <name>CTP</name>
        <dbReference type="ChEBI" id="CHEBI:37563"/>
    </ligand>
</feature>
<keyword evidence="2 3" id="KW-0456">Lyase</keyword>
<keyword evidence="3 4" id="KW-0436">Ligase</keyword>
<dbReference type="InterPro" id="IPR035929">
    <property type="entry name" value="CoaB-like_sf"/>
</dbReference>
<dbReference type="GO" id="GO:0010181">
    <property type="term" value="F:FMN binding"/>
    <property type="evidence" value="ECO:0007669"/>
    <property type="project" value="UniProtKB-UniRule"/>
</dbReference>
<dbReference type="PANTHER" id="PTHR14359">
    <property type="entry name" value="HOMO-OLIGOMERIC FLAVIN CONTAINING CYS DECARBOXYLASE FAMILY"/>
    <property type="match status" value="1"/>
</dbReference>
<dbReference type="InterPro" id="IPR005252">
    <property type="entry name" value="CoaBC"/>
</dbReference>
<dbReference type="InterPro" id="IPR007085">
    <property type="entry name" value="DNA/pantothenate-metab_flavo_C"/>
</dbReference>
<dbReference type="Gene3D" id="3.40.50.10300">
    <property type="entry name" value="CoaB-like"/>
    <property type="match status" value="1"/>
</dbReference>
<dbReference type="GO" id="GO:0046872">
    <property type="term" value="F:metal ion binding"/>
    <property type="evidence" value="ECO:0007669"/>
    <property type="project" value="UniProtKB-KW"/>
</dbReference>
<keyword evidence="3" id="KW-0479">Metal-binding</keyword>
<comment type="similarity">
    <text evidence="3 4">In the N-terminal section; belongs to the HFCD (homo-oligomeric flavin containing Cys decarboxylase) superfamily.</text>
</comment>
<dbReference type="Proteomes" id="UP000044136">
    <property type="component" value="Unassembled WGS sequence"/>
</dbReference>
<keyword evidence="3" id="KW-0511">Multifunctional enzyme</keyword>
<keyword evidence="8" id="KW-1185">Reference proteome</keyword>
<dbReference type="Gene3D" id="3.40.50.1950">
    <property type="entry name" value="Flavin prenyltransferase-like"/>
    <property type="match status" value="1"/>
</dbReference>
<dbReference type="SUPFAM" id="SSF102645">
    <property type="entry name" value="CoaB-like"/>
    <property type="match status" value="1"/>
</dbReference>
<dbReference type="InterPro" id="IPR003382">
    <property type="entry name" value="Flavoprotein"/>
</dbReference>
<comment type="similarity">
    <text evidence="3 4">In the C-terminal section; belongs to the PPC synthetase family.</text>
</comment>
<comment type="pathway">
    <text evidence="3 4">Cofactor biosynthesis; coenzyme A biosynthesis; CoA from (R)-pantothenate: step 3/5.</text>
</comment>
<dbReference type="EC" id="6.3.2.5" evidence="3"/>
<evidence type="ECO:0000256" key="3">
    <source>
        <dbReference type="HAMAP-Rule" id="MF_02225"/>
    </source>
</evidence>
<keyword evidence="3" id="KW-0460">Magnesium</keyword>
<feature type="domain" description="DNA/pantothenate metabolism flavoprotein C-terminal" evidence="6">
    <location>
        <begin position="192"/>
        <end position="400"/>
    </location>
</feature>
<organism evidence="7 8">
    <name type="scientific">Jeotgalicoccus saudimassiliensis</name>
    <dbReference type="NCBI Taxonomy" id="1461582"/>
    <lineage>
        <taxon>Bacteria</taxon>
        <taxon>Bacillati</taxon>
        <taxon>Bacillota</taxon>
        <taxon>Bacilli</taxon>
        <taxon>Bacillales</taxon>
        <taxon>Staphylococcaceae</taxon>
        <taxon>Jeotgalicoccus</taxon>
    </lineage>
</organism>
<dbReference type="eggNOG" id="COG0452">
    <property type="taxonomic scope" value="Bacteria"/>
</dbReference>
<sequence length="405" mass="44193">MSAFFKEVINLANIVLGVTGGIASYKAIDLTSKLIQSGHEVRVVLTDNTLEFVTPLAFQAISRNHVYTNTFLEENPSHIAHINIGEWADIIAVVPVTANTIGKFANGIYDNMLLNVLAANTKPVLMAPAMNVHMLHQPSVQENIDKLRSQGVEFIDSETGFLACGYNAKGRLAAVPDIMAKINDMLNVKQTLANKRVLVTAGPTRERLDPIRYLSNFSSGKMGYSIADSFKRRGADVILVSGPTNLPAPPGVTRIDVESTAEMFEAVKQHMNADIGIFTAAVSDFTVKDKSEHKIKKQAGSVPAIELTETEDILKYVGHNNEDMYVVGFAAETNNVEEYAQGKLESKKADAIIMNDVSDTSIGMNSDDNEVTIIYKDGGKVPLQKMAKTELAEKIADELMNKVMD</sequence>
<evidence type="ECO:0000256" key="1">
    <source>
        <dbReference type="ARBA" id="ARBA00022793"/>
    </source>
</evidence>
<comment type="function">
    <text evidence="3">Catalyzes two sequential steps in the biosynthesis of coenzyme A. In the first step cysteine is conjugated to 4'-phosphopantothenate to form 4-phosphopantothenoylcysteine. In the second step the latter compound is decarboxylated to form 4'-phosphopantotheine.</text>
</comment>
<feature type="active site" description="Proton donor" evidence="3">
    <location>
        <position position="164"/>
    </location>
</feature>
<keyword evidence="1 3" id="KW-0210">Decarboxylase</keyword>
<dbReference type="HAMAP" id="MF_02225">
    <property type="entry name" value="CoaBC"/>
    <property type="match status" value="1"/>
</dbReference>
<protein>
    <recommendedName>
        <fullName evidence="3">Coenzyme A biosynthesis bifunctional protein CoaBC</fullName>
    </recommendedName>
    <alternativeName>
        <fullName evidence="3">DNA/pantothenate metabolism flavoprotein</fullName>
    </alternativeName>
    <alternativeName>
        <fullName evidence="3">Phosphopantothenoylcysteine synthetase/decarboxylase</fullName>
        <shortName evidence="3">PPCS-PPCDC</shortName>
    </alternativeName>
    <domain>
        <recommendedName>
            <fullName evidence="3">Phosphopantothenoylcysteine decarboxylase</fullName>
            <shortName evidence="3">PPC decarboxylase</shortName>
            <shortName evidence="3">PPC-DC</shortName>
            <ecNumber evidence="3">4.1.1.36</ecNumber>
        </recommendedName>
        <alternativeName>
            <fullName evidence="3">CoaC</fullName>
        </alternativeName>
    </domain>
    <domain>
        <recommendedName>
            <fullName evidence="3">Phosphopantothenate--cysteine ligase</fullName>
            <ecNumber evidence="3">6.3.2.5</ecNumber>
        </recommendedName>
        <alternativeName>
            <fullName evidence="3">CoaB</fullName>
        </alternativeName>
        <alternativeName>
            <fullName evidence="3">Phosphopantothenoylcysteine synthetase</fullName>
            <shortName evidence="3">PPC synthetase</shortName>
            <shortName evidence="3">PPC-S</shortName>
        </alternativeName>
    </domain>
</protein>
<dbReference type="EC" id="4.1.1.36" evidence="3"/>
<comment type="cofactor">
    <cofactor evidence="3">
        <name>Mg(2+)</name>
        <dbReference type="ChEBI" id="CHEBI:18420"/>
    </cofactor>
</comment>
<evidence type="ECO:0000256" key="2">
    <source>
        <dbReference type="ARBA" id="ARBA00023239"/>
    </source>
</evidence>
<dbReference type="GO" id="GO:0004632">
    <property type="term" value="F:phosphopantothenate--cysteine ligase activity"/>
    <property type="evidence" value="ECO:0007669"/>
    <property type="project" value="UniProtKB-UniRule"/>
</dbReference>
<dbReference type="Pfam" id="PF04127">
    <property type="entry name" value="DFP"/>
    <property type="match status" value="1"/>
</dbReference>
<dbReference type="GO" id="GO:0071513">
    <property type="term" value="C:phosphopantothenoylcysteine decarboxylase complex"/>
    <property type="evidence" value="ECO:0007669"/>
    <property type="project" value="TreeGrafter"/>
</dbReference>
<dbReference type="HOGENOM" id="CLU_033319_0_1_9"/>
<dbReference type="GO" id="GO:0004633">
    <property type="term" value="F:phosphopantothenoylcysteine decarboxylase activity"/>
    <property type="evidence" value="ECO:0007669"/>
    <property type="project" value="UniProtKB-UniRule"/>
</dbReference>
<accession>A0A078LZL5</accession>
<dbReference type="PANTHER" id="PTHR14359:SF6">
    <property type="entry name" value="PHOSPHOPANTOTHENOYLCYSTEINE DECARBOXYLASE"/>
    <property type="match status" value="1"/>
</dbReference>
<dbReference type="STRING" id="1461582.BN1048_00480"/>
<comment type="catalytic activity">
    <reaction evidence="3 4">
        <text>(R)-4'-phosphopantothenate + L-cysteine + CTP = N-[(R)-4-phosphopantothenoyl]-L-cysteine + CMP + diphosphate + H(+)</text>
        <dbReference type="Rhea" id="RHEA:19397"/>
        <dbReference type="ChEBI" id="CHEBI:10986"/>
        <dbReference type="ChEBI" id="CHEBI:15378"/>
        <dbReference type="ChEBI" id="CHEBI:33019"/>
        <dbReference type="ChEBI" id="CHEBI:35235"/>
        <dbReference type="ChEBI" id="CHEBI:37563"/>
        <dbReference type="ChEBI" id="CHEBI:59458"/>
        <dbReference type="ChEBI" id="CHEBI:60377"/>
        <dbReference type="EC" id="6.3.2.5"/>
    </reaction>
</comment>
<comment type="caution">
    <text evidence="3">Lacks conserved residue(s) required for the propagation of feature annotation.</text>
</comment>
<feature type="domain" description="Flavoprotein" evidence="5">
    <location>
        <begin position="13"/>
        <end position="185"/>
    </location>
</feature>
<dbReference type="GO" id="GO:0015941">
    <property type="term" value="P:pantothenate catabolic process"/>
    <property type="evidence" value="ECO:0007669"/>
    <property type="project" value="InterPro"/>
</dbReference>